<keyword evidence="4" id="KW-1185">Reference proteome</keyword>
<sequence length="409" mass="47814">MFPRRRLITFLLACLLLLALRRYYLQPGVTLFRDKDQGRGRVILPDLRKGLPAHRPWRDVFPLGKPKTTGSEYSRTIVMASMSADNVSWVDWELRDLLAPNGPFEKAIYVADDRTAPLHPVKNKGHEAMIYMSYIIDNYEDLPDISIFVHSDRWTWHNNELMDNDLAGMIRYLSPERVTREGYMNLRCHWDPGCPSWLHLKGRQAQDNIQKHEEKAIKERWHELFPMDDMPDILSQPCCAQFALSRNRILEIPKQRYVYLRSWILRTPLNDYRSGRVFEYLWQYLFTGNAEVCPAMHICYCDGYGLCFGGAKEFDDWFELRYKRLEFESQIRRLKGEFAPGDTKSDKKSGVKPNSLKEVDDNASRVPKTSLEQLQQEVNQVKDQLQKLRDEAFLRGGSDKARAKEAGRS</sequence>
<dbReference type="PANTHER" id="PTHR37490:SF3">
    <property type="entry name" value="DUF3431 DOMAIN CONTAINING PROTEIN"/>
    <property type="match status" value="1"/>
</dbReference>
<evidence type="ECO:0000313" key="4">
    <source>
        <dbReference type="Proteomes" id="UP000799439"/>
    </source>
</evidence>
<feature type="chain" id="PRO_5040374768" evidence="2">
    <location>
        <begin position="22"/>
        <end position="409"/>
    </location>
</feature>
<gene>
    <name evidence="3" type="ORF">K461DRAFT_276092</name>
</gene>
<feature type="region of interest" description="Disordered" evidence="1">
    <location>
        <begin position="338"/>
        <end position="368"/>
    </location>
</feature>
<dbReference type="OrthoDB" id="426718at2759"/>
<comment type="caution">
    <text evidence="3">The sequence shown here is derived from an EMBL/GenBank/DDBJ whole genome shotgun (WGS) entry which is preliminary data.</text>
</comment>
<dbReference type="Proteomes" id="UP000799439">
    <property type="component" value="Unassembled WGS sequence"/>
</dbReference>
<dbReference type="InterPro" id="IPR021838">
    <property type="entry name" value="DUF3431"/>
</dbReference>
<protein>
    <submittedName>
        <fullName evidence="3">Uncharacterized protein</fullName>
    </submittedName>
</protein>
<reference evidence="3" key="1">
    <citation type="journal article" date="2020" name="Stud. Mycol.">
        <title>101 Dothideomycetes genomes: a test case for predicting lifestyles and emergence of pathogens.</title>
        <authorList>
            <person name="Haridas S."/>
            <person name="Albert R."/>
            <person name="Binder M."/>
            <person name="Bloem J."/>
            <person name="Labutti K."/>
            <person name="Salamov A."/>
            <person name="Andreopoulos B."/>
            <person name="Baker S."/>
            <person name="Barry K."/>
            <person name="Bills G."/>
            <person name="Bluhm B."/>
            <person name="Cannon C."/>
            <person name="Castanera R."/>
            <person name="Culley D."/>
            <person name="Daum C."/>
            <person name="Ezra D."/>
            <person name="Gonzalez J."/>
            <person name="Henrissat B."/>
            <person name="Kuo A."/>
            <person name="Liang C."/>
            <person name="Lipzen A."/>
            <person name="Lutzoni F."/>
            <person name="Magnuson J."/>
            <person name="Mondo S."/>
            <person name="Nolan M."/>
            <person name="Ohm R."/>
            <person name="Pangilinan J."/>
            <person name="Park H.-J."/>
            <person name="Ramirez L."/>
            <person name="Alfaro M."/>
            <person name="Sun H."/>
            <person name="Tritt A."/>
            <person name="Yoshinaga Y."/>
            <person name="Zwiers L.-H."/>
            <person name="Turgeon B."/>
            <person name="Goodwin S."/>
            <person name="Spatafora J."/>
            <person name="Crous P."/>
            <person name="Grigoriev I."/>
        </authorList>
    </citation>
    <scope>NUCLEOTIDE SEQUENCE</scope>
    <source>
        <strain evidence="3">CBS 260.36</strain>
    </source>
</reference>
<dbReference type="PANTHER" id="PTHR37490">
    <property type="entry name" value="EXPRESSED PROTEIN"/>
    <property type="match status" value="1"/>
</dbReference>
<feature type="compositionally biased region" description="Basic and acidic residues" evidence="1">
    <location>
        <begin position="343"/>
        <end position="363"/>
    </location>
</feature>
<feature type="signal peptide" evidence="2">
    <location>
        <begin position="1"/>
        <end position="21"/>
    </location>
</feature>
<dbReference type="EMBL" id="ML996083">
    <property type="protein sequence ID" value="KAF2154924.1"/>
    <property type="molecule type" value="Genomic_DNA"/>
</dbReference>
<dbReference type="AlphaFoldDB" id="A0A9P4J9T3"/>
<dbReference type="Pfam" id="PF11913">
    <property type="entry name" value="DUF3431"/>
    <property type="match status" value="1"/>
</dbReference>
<name>A0A9P4J9T3_9PEZI</name>
<organism evidence="3 4">
    <name type="scientific">Myriangium duriaei CBS 260.36</name>
    <dbReference type="NCBI Taxonomy" id="1168546"/>
    <lineage>
        <taxon>Eukaryota</taxon>
        <taxon>Fungi</taxon>
        <taxon>Dikarya</taxon>
        <taxon>Ascomycota</taxon>
        <taxon>Pezizomycotina</taxon>
        <taxon>Dothideomycetes</taxon>
        <taxon>Dothideomycetidae</taxon>
        <taxon>Myriangiales</taxon>
        <taxon>Myriangiaceae</taxon>
        <taxon>Myriangium</taxon>
    </lineage>
</organism>
<accession>A0A9P4J9T3</accession>
<proteinExistence type="predicted"/>
<evidence type="ECO:0000256" key="2">
    <source>
        <dbReference type="SAM" id="SignalP"/>
    </source>
</evidence>
<evidence type="ECO:0000313" key="3">
    <source>
        <dbReference type="EMBL" id="KAF2154924.1"/>
    </source>
</evidence>
<evidence type="ECO:0000256" key="1">
    <source>
        <dbReference type="SAM" id="MobiDB-lite"/>
    </source>
</evidence>
<keyword evidence="2" id="KW-0732">Signal</keyword>